<dbReference type="Proteomes" id="UP000619265">
    <property type="component" value="Unassembled WGS sequence"/>
</dbReference>
<accession>A0A833XLC4</accession>
<comment type="caution">
    <text evidence="1">The sequence shown here is derived from an EMBL/GenBank/DDBJ whole genome shotgun (WGS) entry which is preliminary data.</text>
</comment>
<dbReference type="AlphaFoldDB" id="A0A833XLC4"/>
<organism evidence="1 2">
    <name type="scientific">Juglans regia</name>
    <name type="common">English walnut</name>
    <dbReference type="NCBI Taxonomy" id="51240"/>
    <lineage>
        <taxon>Eukaryota</taxon>
        <taxon>Viridiplantae</taxon>
        <taxon>Streptophyta</taxon>
        <taxon>Embryophyta</taxon>
        <taxon>Tracheophyta</taxon>
        <taxon>Spermatophyta</taxon>
        <taxon>Magnoliopsida</taxon>
        <taxon>eudicotyledons</taxon>
        <taxon>Gunneridae</taxon>
        <taxon>Pentapetalae</taxon>
        <taxon>rosids</taxon>
        <taxon>fabids</taxon>
        <taxon>Fagales</taxon>
        <taxon>Juglandaceae</taxon>
        <taxon>Juglans</taxon>
    </lineage>
</organism>
<proteinExistence type="predicted"/>
<evidence type="ECO:0000313" key="2">
    <source>
        <dbReference type="Proteomes" id="UP000619265"/>
    </source>
</evidence>
<dbReference type="PANTHER" id="PTHR22940:SF4">
    <property type="entry name" value="PROTEIN TIMELESS HOMOLOG"/>
    <property type="match status" value="1"/>
</dbReference>
<dbReference type="PANTHER" id="PTHR22940">
    <property type="entry name" value="TIMEOUT/TIMELESS-2"/>
    <property type="match status" value="1"/>
</dbReference>
<dbReference type="Gramene" id="Jr07_39230_p1">
    <property type="protein sequence ID" value="cds.Jr07_39230_p1"/>
    <property type="gene ID" value="Jr07_39230"/>
</dbReference>
<gene>
    <name evidence="1" type="ORF">F2P56_017378</name>
</gene>
<reference evidence="1" key="1">
    <citation type="submission" date="2015-10" db="EMBL/GenBank/DDBJ databases">
        <authorList>
            <person name="Martinez-Garcia P.J."/>
            <person name="Crepeau M.W."/>
            <person name="Puiu D."/>
            <person name="Gonzalez-Ibeas D."/>
            <person name="Whalen J."/>
            <person name="Stevens K."/>
            <person name="Paul R."/>
            <person name="Butterfield T."/>
            <person name="Britton M."/>
            <person name="Reagan R."/>
            <person name="Chakraborty S."/>
            <person name="Walawage S.L."/>
            <person name="Vasquez-Gross H.A."/>
            <person name="Cardeno C."/>
            <person name="Famula R."/>
            <person name="Pratt K."/>
            <person name="Kuruganti S."/>
            <person name="Aradhya M.K."/>
            <person name="Leslie C.A."/>
            <person name="Dandekar A.M."/>
            <person name="Salzberg S.L."/>
            <person name="Wegrzyn J.L."/>
            <person name="Langley C.H."/>
            <person name="Neale D.B."/>
        </authorList>
    </citation>
    <scope>NUCLEOTIDE SEQUENCE</scope>
    <source>
        <tissue evidence="1">Leaves</tissue>
    </source>
</reference>
<protein>
    <submittedName>
        <fullName evidence="1">Uncharacterized protein</fullName>
    </submittedName>
</protein>
<name>A0A833XLC4_JUGRE</name>
<dbReference type="InterPro" id="IPR044998">
    <property type="entry name" value="Timeless"/>
</dbReference>
<sequence length="173" mass="20980">MNASLNNLFFSKLLIVMLWLILMQSKFLSVLMQSIREYIEKEHHAVQNSDVMVFFQVAQFVTSYQYHKLLKSKICMLDLVLKLLPKESKEPHTARILLYKLFYYQTDQGIAQFLLNLIRMFDMHKQPKRHMHFQIMHHRLMDLLDVSKVILQKRSRLYIKLWGSWRTFKHVEH</sequence>
<evidence type="ECO:0000313" key="1">
    <source>
        <dbReference type="EMBL" id="KAF5467566.1"/>
    </source>
</evidence>
<reference evidence="1" key="2">
    <citation type="submission" date="2020-03" db="EMBL/GenBank/DDBJ databases">
        <title>Walnut 2.0.</title>
        <authorList>
            <person name="Marrano A."/>
            <person name="Britton M."/>
            <person name="Zimin A.V."/>
            <person name="Zaini P.A."/>
            <person name="Workman R."/>
            <person name="Puiu D."/>
            <person name="Bianco L."/>
            <person name="Allen B.J."/>
            <person name="Troggio M."/>
            <person name="Leslie C.A."/>
            <person name="Timp W."/>
            <person name="Dendekar A."/>
            <person name="Salzberg S.L."/>
            <person name="Neale D.B."/>
        </authorList>
    </citation>
    <scope>NUCLEOTIDE SEQUENCE</scope>
    <source>
        <tissue evidence="1">Leaves</tissue>
    </source>
</reference>
<dbReference type="EMBL" id="LIHL02000007">
    <property type="protein sequence ID" value="KAF5467566.1"/>
    <property type="molecule type" value="Genomic_DNA"/>
</dbReference>